<dbReference type="PANTHER" id="PTHR36819">
    <property type="entry name" value="REGULATOR OF PHOSPHOLIPASE D SRF1"/>
    <property type="match status" value="1"/>
</dbReference>
<keyword evidence="2" id="KW-1133">Transmembrane helix</keyword>
<feature type="region of interest" description="Disordered" evidence="1">
    <location>
        <begin position="132"/>
        <end position="153"/>
    </location>
</feature>
<feature type="transmembrane region" description="Helical" evidence="2">
    <location>
        <begin position="360"/>
        <end position="384"/>
    </location>
</feature>
<comment type="caution">
    <text evidence="3">The sequence shown here is derived from an EMBL/GenBank/DDBJ whole genome shotgun (WGS) entry which is preliminary data.</text>
</comment>
<gene>
    <name evidence="3" type="ORF">Plec18167_002431</name>
</gene>
<dbReference type="PANTHER" id="PTHR36819:SF1">
    <property type="entry name" value="REGULATOR OF PHOSPHOLIPASE D SRF1"/>
    <property type="match status" value="1"/>
</dbReference>
<feature type="transmembrane region" description="Helical" evidence="2">
    <location>
        <begin position="233"/>
        <end position="252"/>
    </location>
</feature>
<keyword evidence="4" id="KW-1185">Reference proteome</keyword>
<dbReference type="EMBL" id="JAVDPF010000005">
    <property type="protein sequence ID" value="KAL1883427.1"/>
    <property type="molecule type" value="Genomic_DNA"/>
</dbReference>
<feature type="region of interest" description="Disordered" evidence="1">
    <location>
        <begin position="1"/>
        <end position="99"/>
    </location>
</feature>
<feature type="transmembrane region" description="Helical" evidence="2">
    <location>
        <begin position="310"/>
        <end position="328"/>
    </location>
</feature>
<keyword evidence="2" id="KW-0812">Transmembrane</keyword>
<dbReference type="Proteomes" id="UP001583193">
    <property type="component" value="Unassembled WGS sequence"/>
</dbReference>
<evidence type="ECO:0000313" key="3">
    <source>
        <dbReference type="EMBL" id="KAL1883427.1"/>
    </source>
</evidence>
<keyword evidence="2" id="KW-0472">Membrane</keyword>
<sequence>MAENASALSPIIENSDGAAASRSQITLLEPPSIDGIQKRLGTPNGSGSESPSVGRPRTATLESSVGPSLSAARSRDDVRSQDNNERERPTTPQIRTLPAWIQSVDVHEDDSDATTRLLPPGEAVVAQHNFSPHSKQGVDISGSQKNGLGTSADQEERQSRWWTFARPIAYPLDRSLEEQVVTPEWLNQNLGDYSQPWLAGARGEEDIEKALAPRKQRQIWYKRFQSTLFKSPIVPLIFRLTVWVFSLTALALGGSIQHLAHAYRHPQGPSGIMAIVVDAVALVYIVYVTWDEYTGKPLGLRKPRSKMRLIFLDLFFIVFDSANLSLAFEALSDVTGSCTEGQVNNAYDPRNDKICDRQKALASVLLIALIAWLMTFAVSVLRVVERVSQ</sequence>
<feature type="compositionally biased region" description="Basic and acidic residues" evidence="1">
    <location>
        <begin position="73"/>
        <end position="89"/>
    </location>
</feature>
<evidence type="ECO:0000256" key="1">
    <source>
        <dbReference type="SAM" id="MobiDB-lite"/>
    </source>
</evidence>
<proteinExistence type="predicted"/>
<dbReference type="InterPro" id="IPR037737">
    <property type="entry name" value="Srf1"/>
</dbReference>
<organism evidence="3 4">
    <name type="scientific">Paecilomyces lecythidis</name>
    <dbReference type="NCBI Taxonomy" id="3004212"/>
    <lineage>
        <taxon>Eukaryota</taxon>
        <taxon>Fungi</taxon>
        <taxon>Dikarya</taxon>
        <taxon>Ascomycota</taxon>
        <taxon>Pezizomycotina</taxon>
        <taxon>Eurotiomycetes</taxon>
        <taxon>Eurotiomycetidae</taxon>
        <taxon>Eurotiales</taxon>
        <taxon>Thermoascaceae</taxon>
        <taxon>Paecilomyces</taxon>
    </lineage>
</organism>
<reference evidence="3 4" key="1">
    <citation type="journal article" date="2024" name="IMA Fungus">
        <title>IMA Genome - F19 : A genome assembly and annotation guide to empower mycologists, including annotated draft genome sequences of Ceratocystis pirilliformis, Diaporthe australafricana, Fusarium ophioides, Paecilomyces lecythidis, and Sporothrix stenoceras.</title>
        <authorList>
            <person name="Aylward J."/>
            <person name="Wilson A.M."/>
            <person name="Visagie C.M."/>
            <person name="Spraker J."/>
            <person name="Barnes I."/>
            <person name="Buitendag C."/>
            <person name="Ceriani C."/>
            <person name="Del Mar Angel L."/>
            <person name="du Plessis D."/>
            <person name="Fuchs T."/>
            <person name="Gasser K."/>
            <person name="Kramer D."/>
            <person name="Li W."/>
            <person name="Munsamy K."/>
            <person name="Piso A."/>
            <person name="Price J.L."/>
            <person name="Sonnekus B."/>
            <person name="Thomas C."/>
            <person name="van der Nest A."/>
            <person name="van Dijk A."/>
            <person name="van Heerden A."/>
            <person name="van Vuuren N."/>
            <person name="Yilmaz N."/>
            <person name="Duong T.A."/>
            <person name="van der Merwe N.A."/>
            <person name="Wingfield M.J."/>
            <person name="Wingfield B.D."/>
        </authorList>
    </citation>
    <scope>NUCLEOTIDE SEQUENCE [LARGE SCALE GENOMIC DNA]</scope>
    <source>
        <strain evidence="3 4">CMW 18167</strain>
    </source>
</reference>
<evidence type="ECO:0008006" key="5">
    <source>
        <dbReference type="Google" id="ProtNLM"/>
    </source>
</evidence>
<evidence type="ECO:0000256" key="2">
    <source>
        <dbReference type="SAM" id="Phobius"/>
    </source>
</evidence>
<feature type="transmembrane region" description="Helical" evidence="2">
    <location>
        <begin position="272"/>
        <end position="290"/>
    </location>
</feature>
<protein>
    <recommendedName>
        <fullName evidence="5">Regulator of phospholipase D SRF1</fullName>
    </recommendedName>
</protein>
<accession>A0ABR3Y562</accession>
<name>A0ABR3Y562_9EURO</name>
<feature type="compositionally biased region" description="Polar residues" evidence="1">
    <location>
        <begin position="141"/>
        <end position="152"/>
    </location>
</feature>
<evidence type="ECO:0000313" key="4">
    <source>
        <dbReference type="Proteomes" id="UP001583193"/>
    </source>
</evidence>